<dbReference type="SMART" id="SM00823">
    <property type="entry name" value="PKS_PP"/>
    <property type="match status" value="2"/>
</dbReference>
<feature type="compositionally biased region" description="Basic and acidic residues" evidence="5">
    <location>
        <begin position="3039"/>
        <end position="3055"/>
    </location>
</feature>
<dbReference type="InterPro" id="IPR020841">
    <property type="entry name" value="PKS_Beta-ketoAc_synthase_dom"/>
</dbReference>
<evidence type="ECO:0000313" key="9">
    <source>
        <dbReference type="EMBL" id="MBW0133328.1"/>
    </source>
</evidence>
<dbReference type="PANTHER" id="PTHR43775:SF37">
    <property type="entry name" value="SI:DKEY-61P9.11"/>
    <property type="match status" value="1"/>
</dbReference>
<dbReference type="InterPro" id="IPR014043">
    <property type="entry name" value="Acyl_transferase_dom"/>
</dbReference>
<evidence type="ECO:0000259" key="7">
    <source>
        <dbReference type="PROSITE" id="PS52004"/>
    </source>
</evidence>
<dbReference type="PROSITE" id="PS50075">
    <property type="entry name" value="CARRIER"/>
    <property type="match status" value="2"/>
</dbReference>
<dbReference type="NCBIfam" id="TIGR01733">
    <property type="entry name" value="AA-adenyl-dom"/>
    <property type="match status" value="1"/>
</dbReference>
<feature type="region of interest" description="Disordered" evidence="5">
    <location>
        <begin position="1989"/>
        <end position="2035"/>
    </location>
</feature>
<dbReference type="InterPro" id="IPR014031">
    <property type="entry name" value="Ketoacyl_synth_C"/>
</dbReference>
<dbReference type="InterPro" id="IPR002376">
    <property type="entry name" value="Formyl_transf_N"/>
</dbReference>
<evidence type="ECO:0000256" key="5">
    <source>
        <dbReference type="SAM" id="MobiDB-lite"/>
    </source>
</evidence>
<reference evidence="9 10" key="1">
    <citation type="submission" date="2020-11" db="EMBL/GenBank/DDBJ databases">
        <title>Pseudonocardia abyssalis sp. nov. and Pseudonocardia oceani sp. nov., description and phylogenomic analysis of two novel actinomycetes isolated from the deep Southern Ocean.</title>
        <authorList>
            <person name="Parra J."/>
        </authorList>
    </citation>
    <scope>NUCLEOTIDE SEQUENCE [LARGE SCALE GENOMIC DNA]</scope>
    <source>
        <strain evidence="9 10">KRD-168</strain>
    </source>
</reference>
<dbReference type="InterPro" id="IPR020806">
    <property type="entry name" value="PKS_PP-bd"/>
</dbReference>
<dbReference type="PROSITE" id="PS00455">
    <property type="entry name" value="AMP_BINDING"/>
    <property type="match status" value="1"/>
</dbReference>
<dbReference type="PANTHER" id="PTHR43775">
    <property type="entry name" value="FATTY ACID SYNTHASE"/>
    <property type="match status" value="1"/>
</dbReference>
<dbReference type="InterPro" id="IPR025110">
    <property type="entry name" value="AMP-bd_C"/>
</dbReference>
<dbReference type="Pfam" id="PF00109">
    <property type="entry name" value="ketoacyl-synt"/>
    <property type="match status" value="2"/>
</dbReference>
<feature type="compositionally biased region" description="Low complexity" evidence="5">
    <location>
        <begin position="1989"/>
        <end position="2013"/>
    </location>
</feature>
<organism evidence="9 10">
    <name type="scientific">Pseudonocardia abyssalis</name>
    <dbReference type="NCBI Taxonomy" id="2792008"/>
    <lineage>
        <taxon>Bacteria</taxon>
        <taxon>Bacillati</taxon>
        <taxon>Actinomycetota</taxon>
        <taxon>Actinomycetes</taxon>
        <taxon>Pseudonocardiales</taxon>
        <taxon>Pseudonocardiaceae</taxon>
        <taxon>Pseudonocardia</taxon>
    </lineage>
</organism>
<dbReference type="PROSITE" id="PS52019">
    <property type="entry name" value="PKS_MFAS_DH"/>
    <property type="match status" value="1"/>
</dbReference>
<dbReference type="Pfam" id="PF02801">
    <property type="entry name" value="Ketoacyl-synt_C"/>
    <property type="match status" value="2"/>
</dbReference>
<evidence type="ECO:0000259" key="6">
    <source>
        <dbReference type="PROSITE" id="PS50075"/>
    </source>
</evidence>
<feature type="region of interest" description="C-terminal hotdog fold" evidence="4">
    <location>
        <begin position="1854"/>
        <end position="1989"/>
    </location>
</feature>
<keyword evidence="2" id="KW-0597">Phosphoprotein</keyword>
<evidence type="ECO:0000313" key="10">
    <source>
        <dbReference type="Proteomes" id="UP000694287"/>
    </source>
</evidence>
<evidence type="ECO:0000259" key="8">
    <source>
        <dbReference type="PROSITE" id="PS52019"/>
    </source>
</evidence>
<dbReference type="CDD" id="cd00833">
    <property type="entry name" value="PKS"/>
    <property type="match status" value="2"/>
</dbReference>
<feature type="domain" description="Carrier" evidence="6">
    <location>
        <begin position="2052"/>
        <end position="2126"/>
    </location>
</feature>
<dbReference type="InterPro" id="IPR049551">
    <property type="entry name" value="PKS_DH_C"/>
</dbReference>
<feature type="region of interest" description="Disordered" evidence="5">
    <location>
        <begin position="3006"/>
        <end position="3055"/>
    </location>
</feature>
<dbReference type="InterPro" id="IPR020845">
    <property type="entry name" value="AMP-binding_CS"/>
</dbReference>
<sequence length="3055" mass="317592">MSASCYLIGGTRVLTQCGARLLAAGADVRGVFTDDPAALAWAAEHDIAALDPRGDLAAALSDAPFDLLFSMVNFRILTPEVLALPQVAAVNFHDGPLPAYSGSHVPAWAIHAGERRHAATWHVMAAAVDAGAVLAERWFPIRPHSTGLSLTYETAEAGIALFGELADRFAAGELPDPVDTSGRERRFFLQADRMAGGGLVHAGCSAAEAERTAKAMDFGSFPNPLGLPALVTPLGAVFARQMRIVGRSGGRPDTIVASVTGGSITLSAPDDDLVVGEFLAADGSALSGRAAAQRLGLTAGAKLPAASPEQLAAITGAVAPLRRHEPWWRRRLADVVSLPVPARDFSAADSYYGRFELAYRPSSPEETRTVVQAFLAVVARRTGARAFDVAWSTSEMLARHHAAHGLAALRVPVRFDATDPRALTDAVAQAGAKLGFAADLEIRSGLAPRPLGTDGPTFTRAVVLERAPGEEASIDPDTEVALVCVPGEAPMVCVRATWMDSDAALEFADEVEETALRALLHGDGIAVAGIPVDEPVPAGATTATVLEQFTAAATLRPAAPAVRCGERTLTYAELDAWADAVAAHLYDTGVGAGSVVGIMTDRGPELLPAMLGVLRTGAAFLPLDPTYPRERLARYVEVARAELVLTDARTLELGRALGPAVAVPRNDGSAMACPPVPTVDDLAYVLFTSGSTGEPKGVEIEHGALGNFLGGIGPVLGVSAGDRVLAHTTSAFDISLLELLLPLTVGGCVVLASREVARDPQRLAELTTGTDFAQATPSMWRLLLETGWTPHPGLTVLSGGEALPPQVAQRLVGPAAALWNLYGPTEATIWVSCHRVREVGGFLPLGEPLPGLALHVLDEELRPVAPGGTGDLFVSGVGLARGYAHRPARTAEVFGNHPRTGVRQYRTGDQVRLHDDGALEWLGRADAQVKVRGNRIEPAEIERALEGRADVTAAVVVAVAFEGRGEPQLTAYLVADGTPAKTDLDATVRLTLPEYMVPTVYVPIDALPLTGNGKTDRARLPVPTRETIIRSGAAAVAAVPAAPIAAAPTPTAPAPATPTAPVSVPTAAPSAVAAVAGPSVTAGPPAERPGAALARILGEVLGVDPLGDEDNFFDLGGDSANVTIAATALGRELGVEVSPTAIFATGTPAKLVGLLGLDAESGAGPEPAPVPEPAAPQERSGDAVAIIGMACRFPGAATPDEFWANLAAGRTHVGDAPAGHRGWAGLWTEGDEVPSGWVDGVELFDAARFGISEREARRLDPLQRMLLEVTDEALESCGHDSRTLGRNTGVFVGTIASDFPEIVAASIGHADPHTATGTAISMLANRLSHTFDWTGPSSTVDTACSSSMVALQQAALQLRAGEIDAAVVGAANLILTPSKTRSFKRNGMLSPRGVCRAFDDGADGYVRGEGAGALVLKRLADAERDGDPVLAVVRGVAVNHTGASSGFLTAPSATAQTEVIRRALTAAGVPEGGLGYIEAHGTGTQLGDLIELEALHAVLGGAARASVAVGSVKTNVGHLEPAAGMAGLIKTVLALQAGSVPASANLEVPNSRFRFEESALFVPDRTVPWAGPRVAGVSSFGFGGVNGHVVLAGAPGVPDGVEGPGLLTLSAGSAESLHVLVERLVLLLRSPHCPPLAPLCAASRRRAPAAHRFACVVESLEQLEDKLMLFLAGARTSRSSYAGTAAPGTRRTAPLPVAGDRAALDLLARRFADGEDLAPDGARAGVRFPTAPHEPTRLWLEPAAPAAWTAPGEPDGTGGLVWSRLTEADEHVVLGEETLPGAAYPGKVAALLGRTAFGLEDITFRAIVRPPTRLTGRVDGAAVVFRDGSGAMTCDAELGSPADPRPDLVPPGLAGFTAVDLDRTYRSFERDGLRYGPGFRCVRELHTAPGQAVGTLEGGTDTEPVDARLLDGAFQVALAACGAQGLYVPFAVAQLSVLGPIPRRARVYARREGGGGDLVTASLVVLDGDRPVVQVHRMTWKRITAARTADGPAAAAGPTGATPATAGTPVQPGGANGTLVQPGGSNGTLVTGVGPGGPAGTAALVPPARRGPNLVEAVTHWVAESLEVDADDLEPDVPLQEQGLDSMLAVSLAQDLRARLGVEIPVTLVLEVGTIEALVEELRTEYGVTGAPSEPSEQEPAPEVVAAPEPAAPVRSLQVAAEPAPVTDRHDIAIVGMDGVFPGAADADALWDVLIGERDCLREVPAERWNLDEYYSDDATPGTVYLRRAGFVDDLTAFDAPFFRIAPNEAKWIDPQQRHLVQSAWRAMEDAGLSGRTEGRAVGVYVGASYQHYRDQVVGDVVQTAAGLGNHNAILANRVSYFLDLHGPSMTIDTLCSSSLVALHTAVRSLRDGECEAAVVAGVHMAMSPQYFQLGSRLRSFSPTGSSRAFDNDADGFVPGEGVVTMILKPLVDARRDGDRVHAVIKGTAVNHGGRTNGLTVPNSTAQHDVVTAALRDAGVEPDTIAMLEAHGTGTPLGDPIEVDGLTRAWRRHTDRTQFCAIGSLKTNIGHLEPAAGLAGLTKILLALRHETIPPTLHVDRPNDHIRFEETPFYPATGPVPWLRGGAPRRAALSAFGMGGVNAHVVIEEAPARETVAEIEGESHVLRLTAPTEDGVRALAGRYAEHVTGHPGTGLGDLTYTANTGRTPHRFRTAVVAGTRDELVAALGAVASGTTPVVKHSHRPAPPVTFLFTGQGSQYAGMGRALYATEPVFRDAIDECAQHLPGLTDLLHGERSAELTRTDHAQAGIVATQVALVRLLAAWGVRPDHVAGHSVGELTAAWAAGVLTLPDLLRLVAQRGAAMNAQPSTGSMAVVHADADATAAALAGFGDLEIAAHNSPTNTTVSGPAESLARFRAACAHPVTPLTVSHAFHSAAMAGAVEPFAEALAATTLRAPVIPFASTLTGALHTPESAADPRSYAEAIRRPVLFAPAVRALHEVAGDGHTWWEIGPHPVLAPLTGQLLAGVSRTAPTCRTTLHRTGGAAHLHQNLVAHHNGGATQVDLAGHHAGKPHRTVSAPTYPFDRRPLSALPSPTTDDEAGHPFFDRLFSRSEES</sequence>
<feature type="domain" description="PKS/mFAS DH" evidence="8">
    <location>
        <begin position="1695"/>
        <end position="1989"/>
    </location>
</feature>
<dbReference type="InterPro" id="IPR050091">
    <property type="entry name" value="PKS_NRPS_Biosynth_Enz"/>
</dbReference>
<dbReference type="SMART" id="SM00825">
    <property type="entry name" value="PKS_KS"/>
    <property type="match status" value="2"/>
</dbReference>
<dbReference type="Pfam" id="PF00551">
    <property type="entry name" value="Formyl_trans_N"/>
    <property type="match status" value="1"/>
</dbReference>
<evidence type="ECO:0000256" key="1">
    <source>
        <dbReference type="ARBA" id="ARBA00022450"/>
    </source>
</evidence>
<name>A0ABS6UM55_9PSEU</name>
<evidence type="ECO:0000256" key="4">
    <source>
        <dbReference type="PROSITE-ProRule" id="PRU01363"/>
    </source>
</evidence>
<feature type="domain" description="Carrier" evidence="6">
    <location>
        <begin position="1084"/>
        <end position="1159"/>
    </location>
</feature>
<dbReference type="PROSITE" id="PS00606">
    <property type="entry name" value="KS3_1"/>
    <property type="match status" value="1"/>
</dbReference>
<dbReference type="Pfam" id="PF14765">
    <property type="entry name" value="PS-DH"/>
    <property type="match status" value="1"/>
</dbReference>
<gene>
    <name evidence="9" type="ORF">I4I81_03535</name>
</gene>
<keyword evidence="3" id="KW-0808">Transferase</keyword>
<dbReference type="InterPro" id="IPR018201">
    <property type="entry name" value="Ketoacyl_synth_AS"/>
</dbReference>
<evidence type="ECO:0000256" key="2">
    <source>
        <dbReference type="ARBA" id="ARBA00022553"/>
    </source>
</evidence>
<feature type="region of interest" description="Disordered" evidence="5">
    <location>
        <begin position="1158"/>
        <end position="1177"/>
    </location>
</feature>
<dbReference type="Pfam" id="PF00501">
    <property type="entry name" value="AMP-binding"/>
    <property type="match status" value="1"/>
</dbReference>
<accession>A0ABS6UM55</accession>
<dbReference type="EMBL" id="JADQDK010000001">
    <property type="protein sequence ID" value="MBW0133328.1"/>
    <property type="molecule type" value="Genomic_DNA"/>
</dbReference>
<dbReference type="Pfam" id="PF00698">
    <property type="entry name" value="Acyl_transf_1"/>
    <property type="match status" value="1"/>
</dbReference>
<feature type="region of interest" description="N-terminal hotdog fold" evidence="4">
    <location>
        <begin position="1695"/>
        <end position="1829"/>
    </location>
</feature>
<feature type="domain" description="Ketosynthase family 3 (KS3)" evidence="7">
    <location>
        <begin position="1181"/>
        <end position="1593"/>
    </location>
</feature>
<dbReference type="Proteomes" id="UP000694287">
    <property type="component" value="Unassembled WGS sequence"/>
</dbReference>
<dbReference type="InterPro" id="IPR014030">
    <property type="entry name" value="Ketoacyl_synth_N"/>
</dbReference>
<dbReference type="PROSITE" id="PS52004">
    <property type="entry name" value="KS3_2"/>
    <property type="match status" value="2"/>
</dbReference>
<dbReference type="Pfam" id="PF16197">
    <property type="entry name" value="KAsynt_C_assoc"/>
    <property type="match status" value="2"/>
</dbReference>
<dbReference type="InterPro" id="IPR032821">
    <property type="entry name" value="PKS_assoc"/>
</dbReference>
<keyword evidence="1" id="KW-0596">Phosphopantetheine</keyword>
<evidence type="ECO:0000256" key="3">
    <source>
        <dbReference type="ARBA" id="ARBA00022679"/>
    </source>
</evidence>
<dbReference type="RefSeq" id="WP_218615803.1">
    <property type="nucleotide sequence ID" value="NZ_JADQDK010000001.1"/>
</dbReference>
<dbReference type="InterPro" id="IPR009081">
    <property type="entry name" value="PP-bd_ACP"/>
</dbReference>
<dbReference type="InterPro" id="IPR049900">
    <property type="entry name" value="PKS_mFAS_DH"/>
</dbReference>
<dbReference type="Pfam" id="PF13193">
    <property type="entry name" value="AMP-binding_C"/>
    <property type="match status" value="1"/>
</dbReference>
<dbReference type="InterPro" id="IPR000873">
    <property type="entry name" value="AMP-dep_synth/lig_dom"/>
</dbReference>
<protein>
    <submittedName>
        <fullName evidence="9">Amino acid adenylation domain-containing protein</fullName>
    </submittedName>
</protein>
<dbReference type="SMART" id="SM01294">
    <property type="entry name" value="PKS_PP_betabranch"/>
    <property type="match status" value="1"/>
</dbReference>
<keyword evidence="10" id="KW-1185">Reference proteome</keyword>
<dbReference type="InterPro" id="IPR010071">
    <property type="entry name" value="AA_adenyl_dom"/>
</dbReference>
<comment type="caution">
    <text evidence="9">The sequence shown here is derived from an EMBL/GenBank/DDBJ whole genome shotgun (WGS) entry which is preliminary data.</text>
</comment>
<feature type="domain" description="Ketosynthase family 3 (KS3)" evidence="7">
    <location>
        <begin position="2169"/>
        <end position="2589"/>
    </location>
</feature>
<comment type="caution">
    <text evidence="4">Lacks conserved residue(s) required for the propagation of feature annotation.</text>
</comment>
<proteinExistence type="predicted"/>
<dbReference type="Pfam" id="PF00550">
    <property type="entry name" value="PP-binding"/>
    <property type="match status" value="2"/>
</dbReference>
<dbReference type="SMART" id="SM00827">
    <property type="entry name" value="PKS_AT"/>
    <property type="match status" value="1"/>
</dbReference>